<keyword evidence="2" id="KW-1185">Reference proteome</keyword>
<dbReference type="AlphaFoldDB" id="A0A7X6JZ09"/>
<name>A0A7X6JZ09_9RHOB</name>
<accession>A0A7X6JZ09</accession>
<dbReference type="Gene3D" id="3.40.50.1820">
    <property type="entry name" value="alpha/beta hydrolase"/>
    <property type="match status" value="1"/>
</dbReference>
<dbReference type="EMBL" id="JAAZQQ010000002">
    <property type="protein sequence ID" value="NKX44665.1"/>
    <property type="molecule type" value="Genomic_DNA"/>
</dbReference>
<protein>
    <recommendedName>
        <fullName evidence="3">Alpha/beta hydrolase</fullName>
    </recommendedName>
</protein>
<dbReference type="SUPFAM" id="SSF53474">
    <property type="entry name" value="alpha/beta-Hydrolases"/>
    <property type="match status" value="1"/>
</dbReference>
<dbReference type="Proteomes" id="UP000526408">
    <property type="component" value="Unassembled WGS sequence"/>
</dbReference>
<comment type="caution">
    <text evidence="1">The sequence shown here is derived from an EMBL/GenBank/DDBJ whole genome shotgun (WGS) entry which is preliminary data.</text>
</comment>
<proteinExistence type="predicted"/>
<evidence type="ECO:0000313" key="1">
    <source>
        <dbReference type="EMBL" id="NKX44665.1"/>
    </source>
</evidence>
<sequence>MALVSVNATEAGWDSAAPLAPALAALPAGAAVTVMIHGYRFAPGAGSHDPHGHVLSLSPTPACWKAVSWPRHLHLDRAGAGLGIGLGWPARGTVPQAARRAFGIGRTLAAMLREVGAARPDLRFNLFAHSLGARVALAALADLPRGAVHRVILLSAAEYRGHALAAMAGPAGRGAQVLNVTGRANAPFDLGFRLAVPAPRLSDWPLAAGLPGVPGWTDLCIDDPDTLAGLARIGLPTRGRLPPVCHWSSYLRPGLFRLYRGVLAAGPADPLPRLAALAAPPARAPARGPLPRLSPL</sequence>
<dbReference type="InterPro" id="IPR029058">
    <property type="entry name" value="AB_hydrolase_fold"/>
</dbReference>
<dbReference type="RefSeq" id="WP_168623020.1">
    <property type="nucleotide sequence ID" value="NZ_JAAZQQ010000002.1"/>
</dbReference>
<gene>
    <name evidence="1" type="ORF">HCU73_08695</name>
</gene>
<evidence type="ECO:0008006" key="3">
    <source>
        <dbReference type="Google" id="ProtNLM"/>
    </source>
</evidence>
<organism evidence="1 2">
    <name type="scientific">Roseicyclus persicicus</name>
    <dbReference type="NCBI Taxonomy" id="2650661"/>
    <lineage>
        <taxon>Bacteria</taxon>
        <taxon>Pseudomonadati</taxon>
        <taxon>Pseudomonadota</taxon>
        <taxon>Alphaproteobacteria</taxon>
        <taxon>Rhodobacterales</taxon>
        <taxon>Roseobacteraceae</taxon>
        <taxon>Roseicyclus</taxon>
    </lineage>
</organism>
<reference evidence="1 2" key="1">
    <citation type="submission" date="2020-04" db="EMBL/GenBank/DDBJ databases">
        <authorList>
            <person name="Yoon J."/>
        </authorList>
    </citation>
    <scope>NUCLEOTIDE SEQUENCE [LARGE SCALE GENOMIC DNA]</scope>
    <source>
        <strain evidence="1 2">KMU-115</strain>
    </source>
</reference>
<evidence type="ECO:0000313" key="2">
    <source>
        <dbReference type="Proteomes" id="UP000526408"/>
    </source>
</evidence>